<dbReference type="SUPFAM" id="SSF88659">
    <property type="entry name" value="Sigma3 and sigma4 domains of RNA polymerase sigma factors"/>
    <property type="match status" value="1"/>
</dbReference>
<dbReference type="SUPFAM" id="SSF88946">
    <property type="entry name" value="Sigma2 domain of RNA polymerase sigma factors"/>
    <property type="match status" value="1"/>
</dbReference>
<dbReference type="OrthoDB" id="9782703at2"/>
<sequence length="180" mass="21297">MDSLDIQEVMRARQGDREAFTRLMRQLETPMYAVAKQIVQRDEDCADAMQETVFIAYKSMYTLREPAYFRTWIIRILINECRRLLKQRNKQVPLTDLSDKPSPSPEEDDGLELREAIDSLELPMRLVVVLHYIQDLPIKEVARTLEISEGTVKSRLYRAREKLLRWMEKSRGVESQYESR</sequence>
<name>A0A3D9KMK7_9BACL</name>
<dbReference type="CDD" id="cd06171">
    <property type="entry name" value="Sigma70_r4"/>
    <property type="match status" value="1"/>
</dbReference>
<gene>
    <name evidence="7" type="ORF">DFP98_102294</name>
</gene>
<dbReference type="RefSeq" id="WP_116059197.1">
    <property type="nucleotide sequence ID" value="NZ_QRDZ01000002.1"/>
</dbReference>
<dbReference type="InterPro" id="IPR007627">
    <property type="entry name" value="RNA_pol_sigma70_r2"/>
</dbReference>
<keyword evidence="2" id="KW-0805">Transcription regulation</keyword>
<protein>
    <submittedName>
        <fullName evidence="7">RNA polymerase sigma-70 factor (ECF subfamily)</fullName>
    </submittedName>
</protein>
<dbReference type="PANTHER" id="PTHR43133">
    <property type="entry name" value="RNA POLYMERASE ECF-TYPE SIGMA FACTO"/>
    <property type="match status" value="1"/>
</dbReference>
<dbReference type="EMBL" id="QRDZ01000002">
    <property type="protein sequence ID" value="RED87812.1"/>
    <property type="molecule type" value="Genomic_DNA"/>
</dbReference>
<feature type="domain" description="RNA polymerase sigma-70 region 2" evidence="5">
    <location>
        <begin position="24"/>
        <end position="90"/>
    </location>
</feature>
<dbReference type="GO" id="GO:0006352">
    <property type="term" value="P:DNA-templated transcription initiation"/>
    <property type="evidence" value="ECO:0007669"/>
    <property type="project" value="InterPro"/>
</dbReference>
<evidence type="ECO:0000256" key="1">
    <source>
        <dbReference type="ARBA" id="ARBA00010641"/>
    </source>
</evidence>
<evidence type="ECO:0000256" key="3">
    <source>
        <dbReference type="ARBA" id="ARBA00023082"/>
    </source>
</evidence>
<evidence type="ECO:0000256" key="4">
    <source>
        <dbReference type="ARBA" id="ARBA00023163"/>
    </source>
</evidence>
<dbReference type="InterPro" id="IPR013249">
    <property type="entry name" value="RNA_pol_sigma70_r4_t2"/>
</dbReference>
<keyword evidence="3" id="KW-0731">Sigma factor</keyword>
<dbReference type="GO" id="GO:0016987">
    <property type="term" value="F:sigma factor activity"/>
    <property type="evidence" value="ECO:0007669"/>
    <property type="project" value="UniProtKB-KW"/>
</dbReference>
<dbReference type="Proteomes" id="UP000256977">
    <property type="component" value="Unassembled WGS sequence"/>
</dbReference>
<dbReference type="InterPro" id="IPR014284">
    <property type="entry name" value="RNA_pol_sigma-70_dom"/>
</dbReference>
<dbReference type="InterPro" id="IPR039425">
    <property type="entry name" value="RNA_pol_sigma-70-like"/>
</dbReference>
<evidence type="ECO:0000259" key="6">
    <source>
        <dbReference type="Pfam" id="PF08281"/>
    </source>
</evidence>
<comment type="similarity">
    <text evidence="1">Belongs to the sigma-70 factor family. ECF subfamily.</text>
</comment>
<comment type="caution">
    <text evidence="7">The sequence shown here is derived from an EMBL/GenBank/DDBJ whole genome shotgun (WGS) entry which is preliminary data.</text>
</comment>
<dbReference type="Pfam" id="PF08281">
    <property type="entry name" value="Sigma70_r4_2"/>
    <property type="match status" value="1"/>
</dbReference>
<proteinExistence type="inferred from homology"/>
<evidence type="ECO:0000313" key="7">
    <source>
        <dbReference type="EMBL" id="RED87812.1"/>
    </source>
</evidence>
<dbReference type="Gene3D" id="1.10.1740.10">
    <property type="match status" value="1"/>
</dbReference>
<accession>A0A3D9KMK7</accession>
<dbReference type="NCBIfam" id="TIGR02937">
    <property type="entry name" value="sigma70-ECF"/>
    <property type="match status" value="1"/>
</dbReference>
<dbReference type="Gene3D" id="1.10.10.10">
    <property type="entry name" value="Winged helix-like DNA-binding domain superfamily/Winged helix DNA-binding domain"/>
    <property type="match status" value="1"/>
</dbReference>
<evidence type="ECO:0000313" key="8">
    <source>
        <dbReference type="Proteomes" id="UP000256977"/>
    </source>
</evidence>
<evidence type="ECO:0000259" key="5">
    <source>
        <dbReference type="Pfam" id="PF04542"/>
    </source>
</evidence>
<dbReference type="InterPro" id="IPR036388">
    <property type="entry name" value="WH-like_DNA-bd_sf"/>
</dbReference>
<dbReference type="PANTHER" id="PTHR43133:SF51">
    <property type="entry name" value="RNA POLYMERASE SIGMA FACTOR"/>
    <property type="match status" value="1"/>
</dbReference>
<reference evidence="7 8" key="1">
    <citation type="submission" date="2018-07" db="EMBL/GenBank/DDBJ databases">
        <title>Genomic Encyclopedia of Type Strains, Phase III (KMG-III): the genomes of soil and plant-associated and newly described type strains.</title>
        <authorList>
            <person name="Whitman W."/>
        </authorList>
    </citation>
    <scope>NUCLEOTIDE SEQUENCE [LARGE SCALE GENOMIC DNA]</scope>
    <source>
        <strain evidence="7 8">CECT 7287</strain>
    </source>
</reference>
<dbReference type="InterPro" id="IPR013324">
    <property type="entry name" value="RNA_pol_sigma_r3/r4-like"/>
</dbReference>
<keyword evidence="8" id="KW-1185">Reference proteome</keyword>
<evidence type="ECO:0000256" key="2">
    <source>
        <dbReference type="ARBA" id="ARBA00023015"/>
    </source>
</evidence>
<dbReference type="GO" id="GO:0003677">
    <property type="term" value="F:DNA binding"/>
    <property type="evidence" value="ECO:0007669"/>
    <property type="project" value="InterPro"/>
</dbReference>
<feature type="domain" description="RNA polymerase sigma factor 70 region 4 type 2" evidence="6">
    <location>
        <begin position="112"/>
        <end position="163"/>
    </location>
</feature>
<organism evidence="7 8">
    <name type="scientific">Cohnella phaseoli</name>
    <dbReference type="NCBI Taxonomy" id="456490"/>
    <lineage>
        <taxon>Bacteria</taxon>
        <taxon>Bacillati</taxon>
        <taxon>Bacillota</taxon>
        <taxon>Bacilli</taxon>
        <taxon>Bacillales</taxon>
        <taxon>Paenibacillaceae</taxon>
        <taxon>Cohnella</taxon>
    </lineage>
</organism>
<keyword evidence="4" id="KW-0804">Transcription</keyword>
<dbReference type="Pfam" id="PF04542">
    <property type="entry name" value="Sigma70_r2"/>
    <property type="match status" value="1"/>
</dbReference>
<dbReference type="AlphaFoldDB" id="A0A3D9KMK7"/>
<dbReference type="InterPro" id="IPR013325">
    <property type="entry name" value="RNA_pol_sigma_r2"/>
</dbReference>